<gene>
    <name evidence="7" type="ORF">ACFQEY_11155</name>
</gene>
<evidence type="ECO:0000259" key="6">
    <source>
        <dbReference type="PROSITE" id="PS50860"/>
    </source>
</evidence>
<dbReference type="SMART" id="SM00863">
    <property type="entry name" value="tRNA_SAD"/>
    <property type="match status" value="1"/>
</dbReference>
<dbReference type="InterPro" id="IPR012947">
    <property type="entry name" value="tRNA_SAD"/>
</dbReference>
<dbReference type="InterPro" id="IPR018164">
    <property type="entry name" value="Ala-tRNA-synth_IIc_N"/>
</dbReference>
<dbReference type="PANTHER" id="PTHR43462:SF1">
    <property type="entry name" value="ALANYL-TRNA EDITING PROTEIN AARSD1"/>
    <property type="match status" value="1"/>
</dbReference>
<keyword evidence="8" id="KW-1185">Reference proteome</keyword>
<sequence length="311" mass="33107">MTEELYLADDNATTFEATVERALDDRIVLDRTHFYPAGGGQPHDTGTIRVADAETTDGDVADGGAADRHWRVVDVEKKDTVYHILEPAGNEISAVADAAAADAAADDAAADDAAADDAAVDAVAPPEPGTAVVGEIDAGRRSAHSRYHTAQHLLSALLLSEFDAPTTGNQLYDDHAHLDAAYERFDDGDLARIEERLNDLVDDKRPVRSYAMDRAEAEATLDTERTRIDLLPDSIAELRIVEIGASGGTEGGDRGDDNDGDAEPYDRTACAGTHVGNTAEIGDIVVTGRETKGSGEERVRFALADHVDGDR</sequence>
<dbReference type="Gene3D" id="3.30.980.10">
    <property type="entry name" value="Threonyl-trna Synthetase, Chain A, domain 2"/>
    <property type="match status" value="1"/>
</dbReference>
<dbReference type="RefSeq" id="WP_379768505.1">
    <property type="nucleotide sequence ID" value="NZ_JBHSXI010000012.1"/>
</dbReference>
<keyword evidence="4" id="KW-0862">Zinc</keyword>
<evidence type="ECO:0000256" key="4">
    <source>
        <dbReference type="ARBA" id="ARBA00022833"/>
    </source>
</evidence>
<evidence type="ECO:0000313" key="8">
    <source>
        <dbReference type="Proteomes" id="UP001596333"/>
    </source>
</evidence>
<name>A0ABD5UQI1_9EURY</name>
<dbReference type="SUPFAM" id="SSF55186">
    <property type="entry name" value="ThrRS/AlaRS common domain"/>
    <property type="match status" value="1"/>
</dbReference>
<evidence type="ECO:0000256" key="1">
    <source>
        <dbReference type="ARBA" id="ARBA00001947"/>
    </source>
</evidence>
<dbReference type="InterPro" id="IPR051335">
    <property type="entry name" value="Alanyl-tRNA_Editing_Enzymes"/>
</dbReference>
<dbReference type="Pfam" id="PF07973">
    <property type="entry name" value="tRNA_SAD"/>
    <property type="match status" value="1"/>
</dbReference>
<accession>A0ABD5UQI1</accession>
<comment type="caution">
    <text evidence="7">The sequence shown here is derived from an EMBL/GenBank/DDBJ whole genome shotgun (WGS) entry which is preliminary data.</text>
</comment>
<dbReference type="GO" id="GO:0002161">
    <property type="term" value="F:aminoacyl-tRNA deacylase activity"/>
    <property type="evidence" value="ECO:0007669"/>
    <property type="project" value="UniProtKB-ARBA"/>
</dbReference>
<organism evidence="7 8">
    <name type="scientific">Halorubrum trueperi</name>
    <dbReference type="NCBI Taxonomy" id="2004704"/>
    <lineage>
        <taxon>Archaea</taxon>
        <taxon>Methanobacteriati</taxon>
        <taxon>Methanobacteriota</taxon>
        <taxon>Stenosarchaea group</taxon>
        <taxon>Halobacteria</taxon>
        <taxon>Halobacteriales</taxon>
        <taxon>Haloferacaceae</taxon>
        <taxon>Halorubrum</taxon>
    </lineage>
</organism>
<dbReference type="InterPro" id="IPR009000">
    <property type="entry name" value="Transl_B-barrel_sf"/>
</dbReference>
<evidence type="ECO:0000256" key="3">
    <source>
        <dbReference type="ARBA" id="ARBA00022723"/>
    </source>
</evidence>
<evidence type="ECO:0000256" key="5">
    <source>
        <dbReference type="SAM" id="MobiDB-lite"/>
    </source>
</evidence>
<dbReference type="AlphaFoldDB" id="A0ABD5UQI1"/>
<dbReference type="InterPro" id="IPR018163">
    <property type="entry name" value="Thr/Ala-tRNA-synth_IIc_edit"/>
</dbReference>
<proteinExistence type="predicted"/>
<evidence type="ECO:0000313" key="7">
    <source>
        <dbReference type="EMBL" id="MFC6889572.1"/>
    </source>
</evidence>
<dbReference type="GO" id="GO:0046872">
    <property type="term" value="F:metal ion binding"/>
    <property type="evidence" value="ECO:0007669"/>
    <property type="project" value="UniProtKB-KW"/>
</dbReference>
<dbReference type="InterPro" id="IPR018165">
    <property type="entry name" value="Ala-tRNA-synth_IIc_core"/>
</dbReference>
<dbReference type="PROSITE" id="PS50860">
    <property type="entry name" value="AA_TRNA_LIGASE_II_ALA"/>
    <property type="match status" value="1"/>
</dbReference>
<comment type="cofactor">
    <cofactor evidence="1">
        <name>Zn(2+)</name>
        <dbReference type="ChEBI" id="CHEBI:29105"/>
    </cofactor>
</comment>
<protein>
    <submittedName>
        <fullName evidence="7">Alanyl-tRNA editing protein</fullName>
    </submittedName>
</protein>
<dbReference type="GO" id="GO:0005737">
    <property type="term" value="C:cytoplasm"/>
    <property type="evidence" value="ECO:0007669"/>
    <property type="project" value="UniProtKB-SubCell"/>
</dbReference>
<feature type="region of interest" description="Disordered" evidence="5">
    <location>
        <begin position="245"/>
        <end position="269"/>
    </location>
</feature>
<evidence type="ECO:0000256" key="2">
    <source>
        <dbReference type="ARBA" id="ARBA00004496"/>
    </source>
</evidence>
<feature type="domain" description="Alanyl-transfer RNA synthetases family profile" evidence="6">
    <location>
        <begin position="1"/>
        <end position="302"/>
    </location>
</feature>
<dbReference type="Pfam" id="PF01411">
    <property type="entry name" value="tRNA-synt_2c"/>
    <property type="match status" value="1"/>
</dbReference>
<comment type="subcellular location">
    <subcellularLocation>
        <location evidence="2">Cytoplasm</location>
    </subcellularLocation>
</comment>
<dbReference type="PANTHER" id="PTHR43462">
    <property type="entry name" value="ALANYL-TRNA EDITING PROTEIN"/>
    <property type="match status" value="1"/>
</dbReference>
<dbReference type="EMBL" id="JBHSXI010000012">
    <property type="protein sequence ID" value="MFC6889572.1"/>
    <property type="molecule type" value="Genomic_DNA"/>
</dbReference>
<keyword evidence="3" id="KW-0479">Metal-binding</keyword>
<reference evidence="7 8" key="1">
    <citation type="journal article" date="2019" name="Int. J. Syst. Evol. Microbiol.">
        <title>The Global Catalogue of Microorganisms (GCM) 10K type strain sequencing project: providing services to taxonomists for standard genome sequencing and annotation.</title>
        <authorList>
            <consortium name="The Broad Institute Genomics Platform"/>
            <consortium name="The Broad Institute Genome Sequencing Center for Infectious Disease"/>
            <person name="Wu L."/>
            <person name="Ma J."/>
        </authorList>
    </citation>
    <scope>NUCLEOTIDE SEQUENCE [LARGE SCALE GENOMIC DNA]</scope>
    <source>
        <strain evidence="7 8">Y73</strain>
    </source>
</reference>
<dbReference type="SUPFAM" id="SSF50447">
    <property type="entry name" value="Translation proteins"/>
    <property type="match status" value="1"/>
</dbReference>
<dbReference type="Gene3D" id="2.40.30.130">
    <property type="match status" value="1"/>
</dbReference>
<dbReference type="Proteomes" id="UP001596333">
    <property type="component" value="Unassembled WGS sequence"/>
</dbReference>